<keyword evidence="4" id="KW-1185">Reference proteome</keyword>
<feature type="region of interest" description="Disordered" evidence="1">
    <location>
        <begin position="60"/>
        <end position="108"/>
    </location>
</feature>
<evidence type="ECO:0000313" key="3">
    <source>
        <dbReference type="EMBL" id="CAG7643624.1"/>
    </source>
</evidence>
<feature type="transmembrane region" description="Helical" evidence="2">
    <location>
        <begin position="199"/>
        <end position="217"/>
    </location>
</feature>
<dbReference type="InterPro" id="IPR046084">
    <property type="entry name" value="TrbL_4"/>
</dbReference>
<keyword evidence="2" id="KW-1133">Transmembrane helix</keyword>
<keyword evidence="2" id="KW-0472">Membrane</keyword>
<name>A0ABM8VI71_9BACL</name>
<feature type="transmembrane region" description="Helical" evidence="2">
    <location>
        <begin position="167"/>
        <end position="187"/>
    </location>
</feature>
<sequence length="401" mass="44102">MRLLQRLFRKADKLRVYLRLSTKDKPVQETIREYYGKLSRPAVLLLVILLLFANAPANHVVADPTPTPGPTTAPTPTPDKTPAPSPTPSPSPQAPPAPPAQKQQSKEIEKRDCGFTEIDCKFQNILIDLANQAFNVMKDMLEIFILKPGDLLENPTVNTFFNLIKGVSWSLATVFLIYQCLRIYVLSLADGDRSELRKLLPKIFLIPVFMMGMPWGIEGILTLSGEFSRGFLSVPSIDPGGGQLVGFAAIYLLFTGATSSLFIVILALVFLALLAVFAFQQCLRFAELAFLVVSGPVAIMSILNQEFNLFPSWWRHLLSVAFTQSVQYLLIMMAIKLATGTNPFKGEYMGIFGSIGCMVLVIKSPAFIREFMYSTGAGRKAAGMAANTVTSAGRSLVKLIK</sequence>
<evidence type="ECO:0000256" key="2">
    <source>
        <dbReference type="SAM" id="Phobius"/>
    </source>
</evidence>
<dbReference type="Proteomes" id="UP000730618">
    <property type="component" value="Unassembled WGS sequence"/>
</dbReference>
<proteinExistence type="predicted"/>
<feature type="transmembrane region" description="Helical" evidence="2">
    <location>
        <begin position="348"/>
        <end position="368"/>
    </location>
</feature>
<organism evidence="3 4">
    <name type="scientific">Paenibacillus allorhizosphaerae</name>
    <dbReference type="NCBI Taxonomy" id="2849866"/>
    <lineage>
        <taxon>Bacteria</taxon>
        <taxon>Bacillati</taxon>
        <taxon>Bacillota</taxon>
        <taxon>Bacilli</taxon>
        <taxon>Bacillales</taxon>
        <taxon>Paenibacillaceae</taxon>
        <taxon>Paenibacillus</taxon>
    </lineage>
</organism>
<dbReference type="EMBL" id="CAJVCE010000007">
    <property type="protein sequence ID" value="CAG7643624.1"/>
    <property type="molecule type" value="Genomic_DNA"/>
</dbReference>
<evidence type="ECO:0008006" key="5">
    <source>
        <dbReference type="Google" id="ProtNLM"/>
    </source>
</evidence>
<evidence type="ECO:0000313" key="4">
    <source>
        <dbReference type="Proteomes" id="UP000730618"/>
    </source>
</evidence>
<protein>
    <recommendedName>
        <fullName evidence="5">Type IV secretion system protein</fullName>
    </recommendedName>
</protein>
<reference evidence="3 4" key="1">
    <citation type="submission" date="2021-06" db="EMBL/GenBank/DDBJ databases">
        <authorList>
            <person name="Criscuolo A."/>
        </authorList>
    </citation>
    <scope>NUCLEOTIDE SEQUENCE [LARGE SCALE GENOMIC DNA]</scope>
    <source>
        <strain evidence="4">CIP 111802</strain>
    </source>
</reference>
<feature type="compositionally biased region" description="Pro residues" evidence="1">
    <location>
        <begin position="65"/>
        <end position="99"/>
    </location>
</feature>
<gene>
    <name evidence="3" type="ORF">PAECIP111802_03059</name>
</gene>
<evidence type="ECO:0000256" key="1">
    <source>
        <dbReference type="SAM" id="MobiDB-lite"/>
    </source>
</evidence>
<feature type="transmembrane region" description="Helical" evidence="2">
    <location>
        <begin position="261"/>
        <end position="279"/>
    </location>
</feature>
<dbReference type="RefSeq" id="WP_218099367.1">
    <property type="nucleotide sequence ID" value="NZ_CAJVCE010000007.1"/>
</dbReference>
<keyword evidence="2" id="KW-0812">Transmembrane</keyword>
<feature type="transmembrane region" description="Helical" evidence="2">
    <location>
        <begin position="285"/>
        <end position="304"/>
    </location>
</feature>
<feature type="transmembrane region" description="Helical" evidence="2">
    <location>
        <begin position="316"/>
        <end position="336"/>
    </location>
</feature>
<accession>A0ABM8VI71</accession>
<dbReference type="Pfam" id="PF19597">
    <property type="entry name" value="TrbL_4"/>
    <property type="match status" value="1"/>
</dbReference>
<comment type="caution">
    <text evidence="3">The sequence shown here is derived from an EMBL/GenBank/DDBJ whole genome shotgun (WGS) entry which is preliminary data.</text>
</comment>